<name>A0A1Q9EAS0_SYMMI</name>
<feature type="region of interest" description="Disordered" evidence="1">
    <location>
        <begin position="68"/>
        <end position="91"/>
    </location>
</feature>
<organism evidence="2 3">
    <name type="scientific">Symbiodinium microadriaticum</name>
    <name type="common">Dinoflagellate</name>
    <name type="synonym">Zooxanthella microadriatica</name>
    <dbReference type="NCBI Taxonomy" id="2951"/>
    <lineage>
        <taxon>Eukaryota</taxon>
        <taxon>Sar</taxon>
        <taxon>Alveolata</taxon>
        <taxon>Dinophyceae</taxon>
        <taxon>Suessiales</taxon>
        <taxon>Symbiodiniaceae</taxon>
        <taxon>Symbiodinium</taxon>
    </lineage>
</organism>
<dbReference type="AlphaFoldDB" id="A0A1Q9EAS0"/>
<comment type="caution">
    <text evidence="2">The sequence shown here is derived from an EMBL/GenBank/DDBJ whole genome shotgun (WGS) entry which is preliminary data.</text>
</comment>
<accession>A0A1Q9EAS0</accession>
<proteinExistence type="predicted"/>
<evidence type="ECO:0000256" key="1">
    <source>
        <dbReference type="SAM" id="MobiDB-lite"/>
    </source>
</evidence>
<protein>
    <submittedName>
        <fullName evidence="2">Uncharacterized protein</fullName>
    </submittedName>
</protein>
<sequence>MQVALRRRLRLALTGLLARRAKIVERAWVRVAREAVGAEGASTWWSMAPLPTEVDGDGASLDRVLDPAANEAPSTKLGEKKMPPVRTSWSASSASRAKRRFVGVGQELVDYAGGIGATSRHEHSPRVSLAGAPPCEPTVGT</sequence>
<evidence type="ECO:0000313" key="2">
    <source>
        <dbReference type="EMBL" id="OLQ04498.1"/>
    </source>
</evidence>
<dbReference type="EMBL" id="LSRX01000209">
    <property type="protein sequence ID" value="OLQ04498.1"/>
    <property type="molecule type" value="Genomic_DNA"/>
</dbReference>
<keyword evidence="3" id="KW-1185">Reference proteome</keyword>
<feature type="region of interest" description="Disordered" evidence="1">
    <location>
        <begin position="116"/>
        <end position="141"/>
    </location>
</feature>
<evidence type="ECO:0000313" key="3">
    <source>
        <dbReference type="Proteomes" id="UP000186817"/>
    </source>
</evidence>
<reference evidence="2 3" key="1">
    <citation type="submission" date="2016-02" db="EMBL/GenBank/DDBJ databases">
        <title>Genome analysis of coral dinoflagellate symbionts highlights evolutionary adaptations to a symbiotic lifestyle.</title>
        <authorList>
            <person name="Aranda M."/>
            <person name="Li Y."/>
            <person name="Liew Y.J."/>
            <person name="Baumgarten S."/>
            <person name="Simakov O."/>
            <person name="Wilson M."/>
            <person name="Piel J."/>
            <person name="Ashoor H."/>
            <person name="Bougouffa S."/>
            <person name="Bajic V.B."/>
            <person name="Ryu T."/>
            <person name="Ravasi T."/>
            <person name="Bayer T."/>
            <person name="Micklem G."/>
            <person name="Kim H."/>
            <person name="Bhak J."/>
            <person name="Lajeunesse T.C."/>
            <person name="Voolstra C.R."/>
        </authorList>
    </citation>
    <scope>NUCLEOTIDE SEQUENCE [LARGE SCALE GENOMIC DNA]</scope>
    <source>
        <strain evidence="2 3">CCMP2467</strain>
    </source>
</reference>
<dbReference type="Proteomes" id="UP000186817">
    <property type="component" value="Unassembled WGS sequence"/>
</dbReference>
<gene>
    <name evidence="2" type="ORF">AK812_SmicGene12450</name>
</gene>